<evidence type="ECO:0000313" key="1">
    <source>
        <dbReference type="EMBL" id="EJK75996.1"/>
    </source>
</evidence>
<gene>
    <name evidence="1" type="ORF">THAOC_02262</name>
</gene>
<organism evidence="1 2">
    <name type="scientific">Thalassiosira oceanica</name>
    <name type="common">Marine diatom</name>
    <dbReference type="NCBI Taxonomy" id="159749"/>
    <lineage>
        <taxon>Eukaryota</taxon>
        <taxon>Sar</taxon>
        <taxon>Stramenopiles</taxon>
        <taxon>Ochrophyta</taxon>
        <taxon>Bacillariophyta</taxon>
        <taxon>Coscinodiscophyceae</taxon>
        <taxon>Thalassiosirophycidae</taxon>
        <taxon>Thalassiosirales</taxon>
        <taxon>Thalassiosiraceae</taxon>
        <taxon>Thalassiosira</taxon>
    </lineage>
</organism>
<sequence length="328" mass="35727">MRAAIRRLATLAFSSFRPCPLPSVLSSAQETGSSSALSVQMTSEIHSKLGKFASKHGDALFGFIESAHIESAREGDEGGPPATFGSFLDAGECRVPLTFATSTVLHVRASSTGTGSHSLKWIASLIRREELLSTQEEEGRMITLQSYTAITADDQMRRRVLDEAIDLGIDDRGEVIIGNWVDEDLLEGKKYDTILADYLVGAIDGFSPYFQDQIFERITSHLTPGGRLYVVGLQPIPDSVDGDGDVFCKITKVRDACILLAGHRQINVARSKLKLFPTRALADSMGRVLDDLEKEAEEAASKQPNGRLTLGFDYVVVAERSNIEISSS</sequence>
<dbReference type="OrthoDB" id="429136at2759"/>
<dbReference type="OMA" id="HELGAPQ"/>
<comment type="caution">
    <text evidence="1">The sequence shown here is derived from an EMBL/GenBank/DDBJ whole genome shotgun (WGS) entry which is preliminary data.</text>
</comment>
<dbReference type="SUPFAM" id="SSF53335">
    <property type="entry name" value="S-adenosyl-L-methionine-dependent methyltransferases"/>
    <property type="match status" value="1"/>
</dbReference>
<dbReference type="eggNOG" id="ENOG502RZZT">
    <property type="taxonomic scope" value="Eukaryota"/>
</dbReference>
<keyword evidence="2" id="KW-1185">Reference proteome</keyword>
<proteinExistence type="predicted"/>
<dbReference type="EMBL" id="AGNL01002610">
    <property type="protein sequence ID" value="EJK75996.1"/>
    <property type="molecule type" value="Genomic_DNA"/>
</dbReference>
<accession>K0TM91</accession>
<name>K0TM91_THAOC</name>
<dbReference type="CDD" id="cd02440">
    <property type="entry name" value="AdoMet_MTases"/>
    <property type="match status" value="1"/>
</dbReference>
<dbReference type="Gene3D" id="3.40.50.150">
    <property type="entry name" value="Vaccinia Virus protein VP39"/>
    <property type="match status" value="1"/>
</dbReference>
<evidence type="ECO:0000313" key="2">
    <source>
        <dbReference type="Proteomes" id="UP000266841"/>
    </source>
</evidence>
<dbReference type="AlphaFoldDB" id="K0TM91"/>
<protein>
    <submittedName>
        <fullName evidence="1">Uncharacterized protein</fullName>
    </submittedName>
</protein>
<reference evidence="1 2" key="1">
    <citation type="journal article" date="2012" name="Genome Biol.">
        <title>Genome and low-iron response of an oceanic diatom adapted to chronic iron limitation.</title>
        <authorList>
            <person name="Lommer M."/>
            <person name="Specht M."/>
            <person name="Roy A.S."/>
            <person name="Kraemer L."/>
            <person name="Andreson R."/>
            <person name="Gutowska M.A."/>
            <person name="Wolf J."/>
            <person name="Bergner S.V."/>
            <person name="Schilhabel M.B."/>
            <person name="Klostermeier U.C."/>
            <person name="Beiko R.G."/>
            <person name="Rosenstiel P."/>
            <person name="Hippler M."/>
            <person name="Laroche J."/>
        </authorList>
    </citation>
    <scope>NUCLEOTIDE SEQUENCE [LARGE SCALE GENOMIC DNA]</scope>
    <source>
        <strain evidence="1 2">CCMP1005</strain>
    </source>
</reference>
<dbReference type="InterPro" id="IPR029063">
    <property type="entry name" value="SAM-dependent_MTases_sf"/>
</dbReference>
<dbReference type="Proteomes" id="UP000266841">
    <property type="component" value="Unassembled WGS sequence"/>
</dbReference>